<feature type="compositionally biased region" description="Basic and acidic residues" evidence="1">
    <location>
        <begin position="91"/>
        <end position="103"/>
    </location>
</feature>
<evidence type="ECO:0000256" key="1">
    <source>
        <dbReference type="SAM" id="MobiDB-lite"/>
    </source>
</evidence>
<feature type="region of interest" description="Disordered" evidence="1">
    <location>
        <begin position="126"/>
        <end position="302"/>
    </location>
</feature>
<feature type="compositionally biased region" description="Pro residues" evidence="1">
    <location>
        <begin position="179"/>
        <end position="191"/>
    </location>
</feature>
<comment type="caution">
    <text evidence="2">The sequence shown here is derived from an EMBL/GenBank/DDBJ whole genome shotgun (WGS) entry which is preliminary data.</text>
</comment>
<feature type="compositionally biased region" description="Low complexity" evidence="1">
    <location>
        <begin position="1"/>
        <end position="12"/>
    </location>
</feature>
<evidence type="ECO:0000313" key="2">
    <source>
        <dbReference type="EMBL" id="PXF41839.1"/>
    </source>
</evidence>
<dbReference type="OrthoDB" id="10681487at2759"/>
<feature type="compositionally biased region" description="Low complexity" evidence="1">
    <location>
        <begin position="218"/>
        <end position="276"/>
    </location>
</feature>
<dbReference type="Proteomes" id="UP000247409">
    <property type="component" value="Unassembled WGS sequence"/>
</dbReference>
<protein>
    <submittedName>
        <fullName evidence="2">Uncharacterized protein</fullName>
    </submittedName>
</protein>
<dbReference type="EMBL" id="NBIV01000191">
    <property type="protein sequence ID" value="PXF41839.1"/>
    <property type="molecule type" value="Genomic_DNA"/>
</dbReference>
<feature type="compositionally biased region" description="Low complexity" evidence="1">
    <location>
        <begin position="43"/>
        <end position="64"/>
    </location>
</feature>
<gene>
    <name evidence="2" type="ORF">BWQ96_08438</name>
</gene>
<keyword evidence="3" id="KW-1185">Reference proteome</keyword>
<name>A0A2V3IIF3_9FLOR</name>
<evidence type="ECO:0000313" key="3">
    <source>
        <dbReference type="Proteomes" id="UP000247409"/>
    </source>
</evidence>
<organism evidence="2 3">
    <name type="scientific">Gracilariopsis chorda</name>
    <dbReference type="NCBI Taxonomy" id="448386"/>
    <lineage>
        <taxon>Eukaryota</taxon>
        <taxon>Rhodophyta</taxon>
        <taxon>Florideophyceae</taxon>
        <taxon>Rhodymeniophycidae</taxon>
        <taxon>Gracilariales</taxon>
        <taxon>Gracilariaceae</taxon>
        <taxon>Gracilariopsis</taxon>
    </lineage>
</organism>
<feature type="compositionally biased region" description="Pro residues" evidence="1">
    <location>
        <begin position="65"/>
        <end position="89"/>
    </location>
</feature>
<accession>A0A2V3IIF3</accession>
<dbReference type="AlphaFoldDB" id="A0A2V3IIF3"/>
<feature type="region of interest" description="Disordered" evidence="1">
    <location>
        <begin position="1"/>
        <end position="113"/>
    </location>
</feature>
<feature type="compositionally biased region" description="Basic residues" evidence="1">
    <location>
        <begin position="129"/>
        <end position="142"/>
    </location>
</feature>
<sequence>MSAAARAPADYALLELPPTSLDPKLEAEPAEPPPADDPTIYAPQPLSFQSLPLPTPASSSLLYPPAHPAPPAQWSAPPPPPPSYQPPRLPHSTDTRRGKERVQRRCPHCGTMNHIRKNNCALCDAPKQPAKKRTKRTRRRLTSSRTYTDPRLYHSRLPSTNPPLMGSHSPHTYSHSSVTPPPLVHHPPPTQPQGFQQQPSHHPAPLLQTPYQTQTSFQHQSLMSQHGMQHMQQSPQAPHQPQHAMPLHSLPSHHSPSPLLQHLPHTTTPTLTTTPSVPQQYDPVPSGAAHHVQHYHHSDSAP</sequence>
<proteinExistence type="predicted"/>
<feature type="compositionally biased region" description="Low complexity" evidence="1">
    <location>
        <begin position="192"/>
        <end position="203"/>
    </location>
</feature>
<reference evidence="2 3" key="1">
    <citation type="journal article" date="2018" name="Mol. Biol. Evol.">
        <title>Analysis of the draft genome of the red seaweed Gracilariopsis chorda provides insights into genome size evolution in Rhodophyta.</title>
        <authorList>
            <person name="Lee J."/>
            <person name="Yang E.C."/>
            <person name="Graf L."/>
            <person name="Yang J.H."/>
            <person name="Qiu H."/>
            <person name="Zel Zion U."/>
            <person name="Chan C.X."/>
            <person name="Stephens T.G."/>
            <person name="Weber A.P.M."/>
            <person name="Boo G.H."/>
            <person name="Boo S.M."/>
            <person name="Kim K.M."/>
            <person name="Shin Y."/>
            <person name="Jung M."/>
            <person name="Lee S.J."/>
            <person name="Yim H.S."/>
            <person name="Lee J.H."/>
            <person name="Bhattacharya D."/>
            <person name="Yoon H.S."/>
        </authorList>
    </citation>
    <scope>NUCLEOTIDE SEQUENCE [LARGE SCALE GENOMIC DNA]</scope>
    <source>
        <strain evidence="2 3">SKKU-2015</strain>
        <tissue evidence="2">Whole body</tissue>
    </source>
</reference>